<feature type="non-terminal residue" evidence="1">
    <location>
        <position position="34"/>
    </location>
</feature>
<organism evidence="1">
    <name type="scientific">marine metagenome</name>
    <dbReference type="NCBI Taxonomy" id="408172"/>
    <lineage>
        <taxon>unclassified sequences</taxon>
        <taxon>metagenomes</taxon>
        <taxon>ecological metagenomes</taxon>
    </lineage>
</organism>
<sequence length="34" mass="3411">MLLDSLITLAGLVVLLIGADRFVVGAGATARNLG</sequence>
<accession>A0A382LG57</accession>
<name>A0A382LG57_9ZZZZ</name>
<dbReference type="EMBL" id="UINC01085904">
    <property type="protein sequence ID" value="SVC33861.1"/>
    <property type="molecule type" value="Genomic_DNA"/>
</dbReference>
<gene>
    <name evidence="1" type="ORF">METZ01_LOCUS286715</name>
</gene>
<dbReference type="AlphaFoldDB" id="A0A382LG57"/>
<protein>
    <submittedName>
        <fullName evidence="1">Uncharacterized protein</fullName>
    </submittedName>
</protein>
<evidence type="ECO:0000313" key="1">
    <source>
        <dbReference type="EMBL" id="SVC33861.1"/>
    </source>
</evidence>
<reference evidence="1" key="1">
    <citation type="submission" date="2018-05" db="EMBL/GenBank/DDBJ databases">
        <authorList>
            <person name="Lanie J.A."/>
            <person name="Ng W.-L."/>
            <person name="Kazmierczak K.M."/>
            <person name="Andrzejewski T.M."/>
            <person name="Davidsen T.M."/>
            <person name="Wayne K.J."/>
            <person name="Tettelin H."/>
            <person name="Glass J.I."/>
            <person name="Rusch D."/>
            <person name="Podicherti R."/>
            <person name="Tsui H.-C.T."/>
            <person name="Winkler M.E."/>
        </authorList>
    </citation>
    <scope>NUCLEOTIDE SEQUENCE</scope>
</reference>
<proteinExistence type="predicted"/>